<evidence type="ECO:0000313" key="1">
    <source>
        <dbReference type="EMBL" id="MFB9754698.1"/>
    </source>
</evidence>
<evidence type="ECO:0000313" key="2">
    <source>
        <dbReference type="Proteomes" id="UP001589619"/>
    </source>
</evidence>
<dbReference type="Pfam" id="PF14035">
    <property type="entry name" value="YlzJ"/>
    <property type="match status" value="1"/>
</dbReference>
<protein>
    <submittedName>
        <fullName evidence="1">YlzJ-like family protein</fullName>
    </submittedName>
</protein>
<keyword evidence="2" id="KW-1185">Reference proteome</keyword>
<proteinExistence type="predicted"/>
<accession>A0ABV5W296</accession>
<comment type="caution">
    <text evidence="1">The sequence shown here is derived from an EMBL/GenBank/DDBJ whole genome shotgun (WGS) entry which is preliminary data.</text>
</comment>
<organism evidence="1 2">
    <name type="scientific">Paenibacillus hodogayensis</name>
    <dbReference type="NCBI Taxonomy" id="279208"/>
    <lineage>
        <taxon>Bacteria</taxon>
        <taxon>Bacillati</taxon>
        <taxon>Bacillota</taxon>
        <taxon>Bacilli</taxon>
        <taxon>Bacillales</taxon>
        <taxon>Paenibacillaceae</taxon>
        <taxon>Paenibacillus</taxon>
    </lineage>
</organism>
<dbReference type="EMBL" id="JBHMAG010000016">
    <property type="protein sequence ID" value="MFB9754698.1"/>
    <property type="molecule type" value="Genomic_DNA"/>
</dbReference>
<dbReference type="InterPro" id="IPR025619">
    <property type="entry name" value="YlzJ"/>
</dbReference>
<gene>
    <name evidence="1" type="ORF">ACFFNY_24270</name>
</gene>
<dbReference type="RefSeq" id="WP_344909404.1">
    <property type="nucleotide sequence ID" value="NZ_BAAAYO010000008.1"/>
</dbReference>
<reference evidence="1 2" key="1">
    <citation type="submission" date="2024-09" db="EMBL/GenBank/DDBJ databases">
        <authorList>
            <person name="Sun Q."/>
            <person name="Mori K."/>
        </authorList>
    </citation>
    <scope>NUCLEOTIDE SEQUENCE [LARGE SCALE GENOMIC DNA]</scope>
    <source>
        <strain evidence="1 2">JCM 12520</strain>
    </source>
</reference>
<sequence length="72" mass="8205">MILYTVVPLEQVLEGADRELPETTEMTIHGVLMQIEQISPYQGKIVRLLTPEPAHYLNPDYAPGKLIDFRPD</sequence>
<name>A0ABV5W296_9BACL</name>
<dbReference type="Proteomes" id="UP001589619">
    <property type="component" value="Unassembled WGS sequence"/>
</dbReference>